<feature type="transmembrane region" description="Helical" evidence="1">
    <location>
        <begin position="213"/>
        <end position="233"/>
    </location>
</feature>
<keyword evidence="1" id="KW-1133">Transmembrane helix</keyword>
<dbReference type="EMBL" id="CP133270">
    <property type="protein sequence ID" value="WVX66828.1"/>
    <property type="molecule type" value="Genomic_DNA"/>
</dbReference>
<gene>
    <name evidence="2" type="ORF">Bealeia1_01015</name>
</gene>
<dbReference type="Proteomes" id="UP001330434">
    <property type="component" value="Chromosome"/>
</dbReference>
<evidence type="ECO:0000313" key="3">
    <source>
        <dbReference type="Proteomes" id="UP001330434"/>
    </source>
</evidence>
<feature type="transmembrane region" description="Helical" evidence="1">
    <location>
        <begin position="189"/>
        <end position="207"/>
    </location>
</feature>
<keyword evidence="1" id="KW-0812">Transmembrane</keyword>
<protein>
    <submittedName>
        <fullName evidence="2">DUF4239 domain-containing protein</fullName>
    </submittedName>
</protein>
<organism evidence="2 3">
    <name type="scientific">Candidatus Bealeia paramacronuclearis</name>
    <dbReference type="NCBI Taxonomy" id="1921001"/>
    <lineage>
        <taxon>Bacteria</taxon>
        <taxon>Pseudomonadati</taxon>
        <taxon>Pseudomonadota</taxon>
        <taxon>Alphaproteobacteria</taxon>
        <taxon>Holosporales</taxon>
        <taxon>Holosporaceae</taxon>
        <taxon>Candidatus Bealeia</taxon>
    </lineage>
</organism>
<dbReference type="Pfam" id="PF14023">
    <property type="entry name" value="Bestrophin-like"/>
    <property type="match status" value="1"/>
</dbReference>
<keyword evidence="1" id="KW-0472">Membrane</keyword>
<evidence type="ECO:0000256" key="1">
    <source>
        <dbReference type="SAM" id="Phobius"/>
    </source>
</evidence>
<evidence type="ECO:0000313" key="2">
    <source>
        <dbReference type="EMBL" id="WVX66828.1"/>
    </source>
</evidence>
<accession>A0ABZ2C449</accession>
<feature type="transmembrane region" description="Helical" evidence="1">
    <location>
        <begin position="12"/>
        <end position="36"/>
    </location>
</feature>
<keyword evidence="3" id="KW-1185">Reference proteome</keyword>
<sequence>MVDFIYGIPNVLLFFLISIVTVLFSIVSLFAVKSFIPLKLRYAENEAVGHISATIAVIYAVLFGFIAINLLDNFNTAEKSTQKESSVLEDIYTDSKLLPKSIHNSIRMDVEAYIIEVMEKEWPALEKGQDVSSWGDAVLNRMVHTVHNYTTNNSMDLFTQQEILKEIKLLFDAREERIFMGKSALSTDFWIVILIGAFLTIAVHFLFGMQFHLHLFSVVGVAFAISSVVFLIVAMDRPFRGEYCVKPEGFEFLRELIKNDVQKETSPP</sequence>
<reference evidence="2 3" key="1">
    <citation type="journal article" date="2024" name="Environ. Microbiol.">
        <title>Novel evolutionary insights on the interactions of the Holosporales (Alphaproteobacteria) with eukaryotic hosts from comparative genomics.</title>
        <authorList>
            <person name="Giovannini M."/>
            <person name="Petroni G."/>
            <person name="Castelli M."/>
        </authorList>
    </citation>
    <scope>NUCLEOTIDE SEQUENCE [LARGE SCALE GENOMIC DNA]</scope>
    <source>
        <strain evidence="2 3">US_Bl 15I1</strain>
    </source>
</reference>
<name>A0ABZ2C449_9PROT</name>
<proteinExistence type="predicted"/>
<dbReference type="InterPro" id="IPR025333">
    <property type="entry name" value="DUF4239"/>
</dbReference>
<feature type="transmembrane region" description="Helical" evidence="1">
    <location>
        <begin position="48"/>
        <end position="71"/>
    </location>
</feature>